<sequence>MASDPSVNFLYKKYYLLMNNDVETSSISKRSLCLWFQNPMASKALTIARTPSITASEARNFLQIDSKFCDPITEYNEHLYKSRPKTEWAMYGHPIITNRRHKFPSNKSPPSPTDSGDSPKNENKSNMSNTKTKPTTKITAINALNEECIVNDTSDTDSSDDSQTSIITESDESSLYNLREINKIASSNPVIGTYNREDDILTNKPFKMWHSNITLYAMNIVNNAKMVMEQVYNAGISDQFSSDSIPNANSITSTTSVTLISDTDTPP</sequence>
<proteinExistence type="predicted"/>
<organism evidence="2 3">
    <name type="scientific">Babesia microti (strain RI)</name>
    <dbReference type="NCBI Taxonomy" id="1133968"/>
    <lineage>
        <taxon>Eukaryota</taxon>
        <taxon>Sar</taxon>
        <taxon>Alveolata</taxon>
        <taxon>Apicomplexa</taxon>
        <taxon>Aconoidasida</taxon>
        <taxon>Piroplasmida</taxon>
        <taxon>Babesiidae</taxon>
        <taxon>Babesia</taxon>
    </lineage>
</organism>
<reference evidence="2 3" key="1">
    <citation type="journal article" date="2012" name="Nucleic Acids Res.">
        <title>Sequencing of the smallest Apicomplexan genome from the human pathogen Babesia microti.</title>
        <authorList>
            <person name="Cornillot E."/>
            <person name="Hadj-Kaddour K."/>
            <person name="Dassouli A."/>
            <person name="Noel B."/>
            <person name="Ranwez V."/>
            <person name="Vacherie B."/>
            <person name="Augagneur Y."/>
            <person name="Bres V."/>
            <person name="Duclos A."/>
            <person name="Randazzo S."/>
            <person name="Carcy B."/>
            <person name="Debierre-Grockiego F."/>
            <person name="Delbecq S."/>
            <person name="Moubri-Menage K."/>
            <person name="Shams-Eldin H."/>
            <person name="Usmani-Brown S."/>
            <person name="Bringaud F."/>
            <person name="Wincker P."/>
            <person name="Vivares C.P."/>
            <person name="Schwarz R.T."/>
            <person name="Schetters T.P."/>
            <person name="Krause P.J."/>
            <person name="Gorenflot A."/>
            <person name="Berry V."/>
            <person name="Barbe V."/>
            <person name="Ben Mamoun C."/>
        </authorList>
    </citation>
    <scope>NUCLEOTIDE SEQUENCE [LARGE SCALE GENOMIC DNA]</scope>
    <source>
        <strain evidence="2 3">RI</strain>
    </source>
</reference>
<accession>A0A1R4ABF7</accession>
<protein>
    <submittedName>
        <fullName evidence="2">Uncharacterized protein</fullName>
    </submittedName>
</protein>
<dbReference type="AlphaFoldDB" id="A0A1R4ABF7"/>
<dbReference type="Proteomes" id="UP000002899">
    <property type="component" value="Chromosome III"/>
</dbReference>
<evidence type="ECO:0000313" key="2">
    <source>
        <dbReference type="EMBL" id="SJK86349.1"/>
    </source>
</evidence>
<dbReference type="GeneID" id="33043692"/>
<dbReference type="RefSeq" id="XP_021338517.1">
    <property type="nucleotide sequence ID" value="XM_021481937.1"/>
</dbReference>
<name>A0A1R4ABF7_BABMR</name>
<reference evidence="2 3" key="2">
    <citation type="journal article" date="2013" name="PLoS ONE">
        <title>Whole genome mapping and re-organization of the nuclear and mitochondrial genomes of Babesia microti isolates.</title>
        <authorList>
            <person name="Cornillot E."/>
            <person name="Dassouli A."/>
            <person name="Garg A."/>
            <person name="Pachikara N."/>
            <person name="Randazzo S."/>
            <person name="Depoix D."/>
            <person name="Carcy B."/>
            <person name="Delbecq S."/>
            <person name="Frutos R."/>
            <person name="Silva J.C."/>
            <person name="Sutton R."/>
            <person name="Krause P.J."/>
            <person name="Mamoun C.B."/>
        </authorList>
    </citation>
    <scope>NUCLEOTIDE SEQUENCE [LARGE SCALE GENOMIC DNA]</scope>
    <source>
        <strain evidence="2 3">RI</strain>
    </source>
</reference>
<keyword evidence="3" id="KW-1185">Reference proteome</keyword>
<gene>
    <name evidence="2" type="ORF">BMR1_03g01478</name>
</gene>
<reference evidence="2 3" key="3">
    <citation type="journal article" date="2016" name="Sci. Rep.">
        <title>Genome-wide diversity and gene expression profiling of Babesia microti isolates identify polymorphic genes that mediate host-pathogen interactions.</title>
        <authorList>
            <person name="Silva J.C."/>
            <person name="Cornillot E."/>
            <person name="McCracken C."/>
            <person name="Usmani-Brown S."/>
            <person name="Dwivedi A."/>
            <person name="Ifeonu O.O."/>
            <person name="Crabtree J."/>
            <person name="Gotia H.T."/>
            <person name="Virji A.Z."/>
            <person name="Reynes C."/>
            <person name="Colinge J."/>
            <person name="Kumar V."/>
            <person name="Lawres L."/>
            <person name="Pazzi J.E."/>
            <person name="Pablo J.V."/>
            <person name="Hung C."/>
            <person name="Brancato J."/>
            <person name="Kumari P."/>
            <person name="Orvis J."/>
            <person name="Tretina K."/>
            <person name="Chibucos M."/>
            <person name="Ott S."/>
            <person name="Sadzewicz L."/>
            <person name="Sengamalay N."/>
            <person name="Shetty A.C."/>
            <person name="Su Q."/>
            <person name="Tallon L."/>
            <person name="Fraser C.M."/>
            <person name="Frutos R."/>
            <person name="Molina D.M."/>
            <person name="Krause P.J."/>
            <person name="Ben Mamoun C."/>
        </authorList>
    </citation>
    <scope>NUCLEOTIDE SEQUENCE [LARGE SCALE GENOMIC DNA]</scope>
    <source>
        <strain evidence="2 3">RI</strain>
    </source>
</reference>
<feature type="region of interest" description="Disordered" evidence="1">
    <location>
        <begin position="99"/>
        <end position="137"/>
    </location>
</feature>
<dbReference type="EMBL" id="LN871598">
    <property type="protein sequence ID" value="SJK86349.1"/>
    <property type="molecule type" value="Genomic_DNA"/>
</dbReference>
<evidence type="ECO:0000313" key="3">
    <source>
        <dbReference type="Proteomes" id="UP000002899"/>
    </source>
</evidence>
<evidence type="ECO:0000256" key="1">
    <source>
        <dbReference type="SAM" id="MobiDB-lite"/>
    </source>
</evidence>
<dbReference type="VEuPathDB" id="PiroplasmaDB:BMR1_03g01478"/>
<dbReference type="KEGG" id="bmic:BMR1_03g01478"/>